<reference evidence="3 4" key="1">
    <citation type="submission" date="2019-06" db="EMBL/GenBank/DDBJ databases">
        <title>Draft genome sequence of Methanolobus vulcani B1d.</title>
        <authorList>
            <person name="Creighbaum A.J."/>
            <person name="Ticak T."/>
            <person name="Hariraju D."/>
            <person name="Arivett B.A."/>
            <person name="Ferguson D.J.Jr."/>
        </authorList>
    </citation>
    <scope>NUCLEOTIDE SEQUENCE [LARGE SCALE GENOMIC DNA]</scope>
    <source>
        <strain evidence="3 4">B1d</strain>
    </source>
</reference>
<comment type="caution">
    <text evidence="3">The sequence shown here is derived from an EMBL/GenBank/DDBJ whole genome shotgun (WGS) entry which is preliminary data.</text>
</comment>
<feature type="domain" description="Flavinylation-associated cytochrome" evidence="2">
    <location>
        <begin position="12"/>
        <end position="78"/>
    </location>
</feature>
<accession>A0A7Z8KNF2</accession>
<evidence type="ECO:0000313" key="3">
    <source>
        <dbReference type="EMBL" id="TQD25371.1"/>
    </source>
</evidence>
<keyword evidence="1" id="KW-0812">Transmembrane</keyword>
<dbReference type="Pfam" id="PF14358">
    <property type="entry name" value="DUF4405"/>
    <property type="match status" value="1"/>
</dbReference>
<sequence length="121" mass="13523">MKKSDIKFLNEALMFLFLSILAGIGLLMRFSFGEHGTESHSAGEELVLGFGDSVWGTIHLYVGLTLVILIVIHIYLHFSAIQSMYSKFITNPQKRKIVGVTYILICLVAFFLFIVAKSVGH</sequence>
<feature type="transmembrane region" description="Helical" evidence="1">
    <location>
        <begin position="97"/>
        <end position="116"/>
    </location>
</feature>
<evidence type="ECO:0000259" key="2">
    <source>
        <dbReference type="Pfam" id="PF14358"/>
    </source>
</evidence>
<gene>
    <name evidence="3" type="ORF">FKV42_10080</name>
</gene>
<evidence type="ECO:0000256" key="1">
    <source>
        <dbReference type="SAM" id="Phobius"/>
    </source>
</evidence>
<feature type="transmembrane region" description="Helical" evidence="1">
    <location>
        <begin position="12"/>
        <end position="32"/>
    </location>
</feature>
<keyword evidence="4" id="KW-1185">Reference proteome</keyword>
<dbReference type="RefSeq" id="WP_154810098.1">
    <property type="nucleotide sequence ID" value="NZ_VIAQ01000015.1"/>
</dbReference>
<keyword evidence="1" id="KW-0472">Membrane</keyword>
<dbReference type="EMBL" id="VIAQ01000015">
    <property type="protein sequence ID" value="TQD25371.1"/>
    <property type="molecule type" value="Genomic_DNA"/>
</dbReference>
<dbReference type="Proteomes" id="UP000319335">
    <property type="component" value="Unassembled WGS sequence"/>
</dbReference>
<protein>
    <submittedName>
        <fullName evidence="3">DUF4405 domain-containing protein</fullName>
    </submittedName>
</protein>
<proteinExistence type="predicted"/>
<dbReference type="AlphaFoldDB" id="A0A7Z8KNF2"/>
<keyword evidence="1" id="KW-1133">Transmembrane helix</keyword>
<feature type="transmembrane region" description="Helical" evidence="1">
    <location>
        <begin position="58"/>
        <end position="76"/>
    </location>
</feature>
<name>A0A7Z8KNF2_9EURY</name>
<evidence type="ECO:0000313" key="4">
    <source>
        <dbReference type="Proteomes" id="UP000319335"/>
    </source>
</evidence>
<dbReference type="InterPro" id="IPR025517">
    <property type="entry name" value="DUF4405"/>
</dbReference>
<dbReference type="Gene3D" id="1.20.950.20">
    <property type="entry name" value="Transmembrane di-heme cytochromes, Chain C"/>
    <property type="match status" value="1"/>
</dbReference>
<organism evidence="3 4">
    <name type="scientific">Methanolobus vulcani</name>
    <dbReference type="NCBI Taxonomy" id="38026"/>
    <lineage>
        <taxon>Archaea</taxon>
        <taxon>Methanobacteriati</taxon>
        <taxon>Methanobacteriota</taxon>
        <taxon>Stenosarchaea group</taxon>
        <taxon>Methanomicrobia</taxon>
        <taxon>Methanosarcinales</taxon>
        <taxon>Methanosarcinaceae</taxon>
        <taxon>Methanolobus</taxon>
    </lineage>
</organism>